<evidence type="ECO:0000256" key="1">
    <source>
        <dbReference type="SAM" id="Phobius"/>
    </source>
</evidence>
<protein>
    <recommendedName>
        <fullName evidence="4">LITAF domain-containing protein</fullName>
    </recommendedName>
</protein>
<evidence type="ECO:0008006" key="4">
    <source>
        <dbReference type="Google" id="ProtNLM"/>
    </source>
</evidence>
<feature type="transmembrane region" description="Helical" evidence="1">
    <location>
        <begin position="46"/>
        <end position="64"/>
    </location>
</feature>
<dbReference type="Proteomes" id="UP001054837">
    <property type="component" value="Unassembled WGS sequence"/>
</dbReference>
<keyword evidence="3" id="KW-1185">Reference proteome</keyword>
<keyword evidence="1" id="KW-0472">Membrane</keyword>
<name>A0AAV4W476_9ARAC</name>
<accession>A0AAV4W476</accession>
<organism evidence="2 3">
    <name type="scientific">Caerostris darwini</name>
    <dbReference type="NCBI Taxonomy" id="1538125"/>
    <lineage>
        <taxon>Eukaryota</taxon>
        <taxon>Metazoa</taxon>
        <taxon>Ecdysozoa</taxon>
        <taxon>Arthropoda</taxon>
        <taxon>Chelicerata</taxon>
        <taxon>Arachnida</taxon>
        <taxon>Araneae</taxon>
        <taxon>Araneomorphae</taxon>
        <taxon>Entelegynae</taxon>
        <taxon>Araneoidea</taxon>
        <taxon>Araneidae</taxon>
        <taxon>Caerostris</taxon>
    </lineage>
</organism>
<sequence>MKSKTTALRQCTCEQATGTQEKCSQQRHFRCALRQPSFFEGGKRSLGVWVLFWFIVLGNTGLFLSERDWCAHCSHSLDLKFSSENLYLLTFGRKD</sequence>
<gene>
    <name evidence="2" type="ORF">CDAR_243951</name>
</gene>
<reference evidence="2 3" key="1">
    <citation type="submission" date="2021-06" db="EMBL/GenBank/DDBJ databases">
        <title>Caerostris darwini draft genome.</title>
        <authorList>
            <person name="Kono N."/>
            <person name="Arakawa K."/>
        </authorList>
    </citation>
    <scope>NUCLEOTIDE SEQUENCE [LARGE SCALE GENOMIC DNA]</scope>
</reference>
<comment type="caution">
    <text evidence="2">The sequence shown here is derived from an EMBL/GenBank/DDBJ whole genome shotgun (WGS) entry which is preliminary data.</text>
</comment>
<dbReference type="AlphaFoldDB" id="A0AAV4W476"/>
<keyword evidence="1" id="KW-0812">Transmembrane</keyword>
<dbReference type="EMBL" id="BPLQ01014140">
    <property type="protein sequence ID" value="GIY77556.1"/>
    <property type="molecule type" value="Genomic_DNA"/>
</dbReference>
<evidence type="ECO:0000313" key="3">
    <source>
        <dbReference type="Proteomes" id="UP001054837"/>
    </source>
</evidence>
<evidence type="ECO:0000313" key="2">
    <source>
        <dbReference type="EMBL" id="GIY77556.1"/>
    </source>
</evidence>
<keyword evidence="1" id="KW-1133">Transmembrane helix</keyword>
<proteinExistence type="predicted"/>